<accession>A0ABR9HGZ7</accession>
<dbReference type="Proteomes" id="UP000598217">
    <property type="component" value="Unassembled WGS sequence"/>
</dbReference>
<evidence type="ECO:0000313" key="2">
    <source>
        <dbReference type="Proteomes" id="UP000598217"/>
    </source>
</evidence>
<comment type="caution">
    <text evidence="1">The sequence shown here is derived from an EMBL/GenBank/DDBJ whole genome shotgun (WGS) entry which is preliminary data.</text>
</comment>
<name>A0ABR9HGZ7_9ACTN</name>
<evidence type="ECO:0008006" key="3">
    <source>
        <dbReference type="Google" id="ProtNLM"/>
    </source>
</evidence>
<dbReference type="InterPro" id="IPR048000">
    <property type="entry name" value="TnsA-like"/>
</dbReference>
<reference evidence="1 2" key="1">
    <citation type="submission" date="2020-10" db="EMBL/GenBank/DDBJ databases">
        <title>Sequencing the genomes of 1000 actinobacteria strains.</title>
        <authorList>
            <person name="Klenk H.-P."/>
        </authorList>
    </citation>
    <scope>NUCLEOTIDE SEQUENCE [LARGE SCALE GENOMIC DNA]</scope>
    <source>
        <strain evidence="1 2">DSM 45157</strain>
    </source>
</reference>
<gene>
    <name evidence="1" type="ORF">H4W79_002519</name>
</gene>
<evidence type="ECO:0000313" key="1">
    <source>
        <dbReference type="EMBL" id="MBE1458305.1"/>
    </source>
</evidence>
<dbReference type="NCBIfam" id="NF033179">
    <property type="entry name" value="TnsA_like_Actin"/>
    <property type="match status" value="1"/>
</dbReference>
<protein>
    <recommendedName>
        <fullName evidence="3">TnsA endonuclease N terminal</fullName>
    </recommendedName>
</protein>
<keyword evidence="2" id="KW-1185">Reference proteome</keyword>
<proteinExistence type="predicted"/>
<sequence>MEIGFVDADGREHRMPLAAAADVPFEQVRPVRAFPTFKGQRNFPGWYYAATTQGHIAFESWLERDHLMCLDFDPDVHAIAAQPFWLFWATEHGLRRSHAPDLLARRADGSALVVDSRPAERIRPRDQRAFEATRQACSELGWDYRVWGQVDPVFMANMRWLAGYRHERCYNATVADRLRSVFTDQEVPLTQGAVQAGEPLRTLPVLFHLMWRRELVADLSLLLGEHTPVSVARGATR</sequence>
<dbReference type="RefSeq" id="WP_225942426.1">
    <property type="nucleotide sequence ID" value="NZ_JADBDY010000001.1"/>
</dbReference>
<dbReference type="EMBL" id="JADBDY010000001">
    <property type="protein sequence ID" value="MBE1458305.1"/>
    <property type="molecule type" value="Genomic_DNA"/>
</dbReference>
<organism evidence="1 2">
    <name type="scientific">Nocardiopsis terrae</name>
    <dbReference type="NCBI Taxonomy" id="372655"/>
    <lineage>
        <taxon>Bacteria</taxon>
        <taxon>Bacillati</taxon>
        <taxon>Actinomycetota</taxon>
        <taxon>Actinomycetes</taxon>
        <taxon>Streptosporangiales</taxon>
        <taxon>Nocardiopsidaceae</taxon>
        <taxon>Nocardiopsis</taxon>
    </lineage>
</organism>